<keyword evidence="1" id="KW-1185">Reference proteome</keyword>
<dbReference type="Proteomes" id="UP000887578">
    <property type="component" value="Unplaced"/>
</dbReference>
<dbReference type="WBParaSite" id="PDA_v2.g26789.t1">
    <property type="protein sequence ID" value="PDA_v2.g26789.t1"/>
    <property type="gene ID" value="PDA_v2.g26789"/>
</dbReference>
<name>A0A914Q6Y6_9BILA</name>
<evidence type="ECO:0000313" key="1">
    <source>
        <dbReference type="Proteomes" id="UP000887578"/>
    </source>
</evidence>
<dbReference type="AlphaFoldDB" id="A0A914Q6Y6"/>
<reference evidence="2" key="1">
    <citation type="submission" date="2022-11" db="UniProtKB">
        <authorList>
            <consortium name="WormBaseParasite"/>
        </authorList>
    </citation>
    <scope>IDENTIFICATION</scope>
</reference>
<accession>A0A914Q6Y6</accession>
<proteinExistence type="predicted"/>
<protein>
    <submittedName>
        <fullName evidence="2">Uncharacterized protein</fullName>
    </submittedName>
</protein>
<sequence length="148" mass="16827">MSANDIEAFKSQAQIIFTVAYDLGHQSIRYDQFVNSMTHLNGVSIDKLVKAAKYHCGPDYMHSIGFEFDDNNDLIIQPFDIHEDSIVEEEGNNVDHAIVDVQTPSKEVYIFDGDESKLIPGMRVKISTGDIYYLPSVPTYTTHVRFYN</sequence>
<evidence type="ECO:0000313" key="2">
    <source>
        <dbReference type="WBParaSite" id="PDA_v2.g26789.t1"/>
    </source>
</evidence>
<organism evidence="1 2">
    <name type="scientific">Panagrolaimus davidi</name>
    <dbReference type="NCBI Taxonomy" id="227884"/>
    <lineage>
        <taxon>Eukaryota</taxon>
        <taxon>Metazoa</taxon>
        <taxon>Ecdysozoa</taxon>
        <taxon>Nematoda</taxon>
        <taxon>Chromadorea</taxon>
        <taxon>Rhabditida</taxon>
        <taxon>Tylenchina</taxon>
        <taxon>Panagrolaimomorpha</taxon>
        <taxon>Panagrolaimoidea</taxon>
        <taxon>Panagrolaimidae</taxon>
        <taxon>Panagrolaimus</taxon>
    </lineage>
</organism>